<comment type="cofactor">
    <cofactor evidence="1">
        <name>Mg(2+)</name>
        <dbReference type="ChEBI" id="CHEBI:18420"/>
    </cofactor>
</comment>
<dbReference type="EC" id="4.1.3.6" evidence="5"/>
<dbReference type="GO" id="GO:0008815">
    <property type="term" value="F:citrate (pro-3S)-lyase activity"/>
    <property type="evidence" value="ECO:0007669"/>
    <property type="project" value="UniProtKB-EC"/>
</dbReference>
<evidence type="ECO:0000313" key="6">
    <source>
        <dbReference type="Proteomes" id="UP000216052"/>
    </source>
</evidence>
<dbReference type="InterPro" id="IPR005000">
    <property type="entry name" value="Aldolase/citrate-lyase_domain"/>
</dbReference>
<dbReference type="RefSeq" id="WP_093793985.1">
    <property type="nucleotide sequence ID" value="NZ_CP155571.1"/>
</dbReference>
<keyword evidence="3" id="KW-0460">Magnesium</keyword>
<dbReference type="Gene3D" id="3.20.20.60">
    <property type="entry name" value="Phosphoenolpyruvate-binding domains"/>
    <property type="match status" value="1"/>
</dbReference>
<dbReference type="EMBL" id="CP155571">
    <property type="protein sequence ID" value="XFO74777.1"/>
    <property type="molecule type" value="Genomic_DNA"/>
</dbReference>
<evidence type="ECO:0000313" key="5">
    <source>
        <dbReference type="EMBL" id="XFO74777.1"/>
    </source>
</evidence>
<keyword evidence="5" id="KW-0456">Lyase</keyword>
<gene>
    <name evidence="5" type="primary">citE_2</name>
    <name evidence="5" type="ORF">SPACI_048880</name>
</gene>
<dbReference type="PANTHER" id="PTHR32308:SF0">
    <property type="entry name" value="HPCH_HPAI ALDOLASE_CITRATE LYASE DOMAIN-CONTAINING PROTEIN"/>
    <property type="match status" value="1"/>
</dbReference>
<accession>A0ABZ3J8Q6</accession>
<evidence type="ECO:0000256" key="3">
    <source>
        <dbReference type="ARBA" id="ARBA00022842"/>
    </source>
</evidence>
<evidence type="ECO:0000259" key="4">
    <source>
        <dbReference type="Pfam" id="PF03328"/>
    </source>
</evidence>
<dbReference type="PIRSF" id="PIRSF015582">
    <property type="entry name" value="Cit_lyase_B"/>
    <property type="match status" value="1"/>
</dbReference>
<reference evidence="5" key="1">
    <citation type="submission" date="2024-05" db="EMBL/GenBank/DDBJ databases">
        <title>Isolation and characterization of Sporomusa carbonis sp. nov., a carboxydotrophic hydrogenogen in the genus of Sporomusa isolated from a charcoal burning pile.</title>
        <authorList>
            <person name="Boeer T."/>
            <person name="Rosenbaum F."/>
            <person name="Eysell L."/>
            <person name="Mueller V."/>
            <person name="Daniel R."/>
            <person name="Poehlein A."/>
        </authorList>
    </citation>
    <scope>NUCLEOTIDE SEQUENCE [LARGE SCALE GENOMIC DNA]</scope>
    <source>
        <strain evidence="5">DSM 3132</strain>
    </source>
</reference>
<dbReference type="InterPro" id="IPR015813">
    <property type="entry name" value="Pyrv/PenolPyrv_kinase-like_dom"/>
</dbReference>
<organism evidence="5 6">
    <name type="scientific">Sporomusa acidovorans (strain ATCC 49682 / DSM 3132 / Mol)</name>
    <dbReference type="NCBI Taxonomy" id="1123286"/>
    <lineage>
        <taxon>Bacteria</taxon>
        <taxon>Bacillati</taxon>
        <taxon>Bacillota</taxon>
        <taxon>Negativicutes</taxon>
        <taxon>Selenomonadales</taxon>
        <taxon>Sporomusaceae</taxon>
        <taxon>Sporomusa</taxon>
    </lineage>
</organism>
<evidence type="ECO:0000256" key="1">
    <source>
        <dbReference type="ARBA" id="ARBA00001946"/>
    </source>
</evidence>
<keyword evidence="6" id="KW-1185">Reference proteome</keyword>
<dbReference type="Proteomes" id="UP000216052">
    <property type="component" value="Chromosome"/>
</dbReference>
<protein>
    <submittedName>
        <fullName evidence="5">Citrate lyase subunit beta</fullName>
        <ecNumber evidence="5">4.1.3.6</ecNumber>
    </submittedName>
</protein>
<evidence type="ECO:0000256" key="2">
    <source>
        <dbReference type="ARBA" id="ARBA00022723"/>
    </source>
</evidence>
<dbReference type="InterPro" id="IPR011206">
    <property type="entry name" value="Citrate_lyase_beta/mcl1/mcl2"/>
</dbReference>
<dbReference type="Pfam" id="PF03328">
    <property type="entry name" value="HpcH_HpaI"/>
    <property type="match status" value="1"/>
</dbReference>
<keyword evidence="2" id="KW-0479">Metal-binding</keyword>
<proteinExistence type="predicted"/>
<name>A0ABZ3J8Q6_SPOA4</name>
<dbReference type="SUPFAM" id="SSF51621">
    <property type="entry name" value="Phosphoenolpyruvate/pyruvate domain"/>
    <property type="match status" value="1"/>
</dbReference>
<feature type="domain" description="HpcH/HpaI aldolase/citrate lyase" evidence="4">
    <location>
        <begin position="5"/>
        <end position="220"/>
    </location>
</feature>
<dbReference type="InterPro" id="IPR040442">
    <property type="entry name" value="Pyrv_kinase-like_dom_sf"/>
</dbReference>
<sequence length="291" mass="31581">MGLRRTLLFIPGNNSGMLQNAGILGADALIFDLEDAVAPQEKDAARLLVGQALRTIGYGRCEKIVRINPLDVSAEQDIRFIVPCHPDALMIPKVNTPEDIRQAATWLEQYEAPDQKPVKLIALIETPLGIANCFPIASAHQRLVAMALGAEDYTASLGVQRTKEGREIFTARTTLVNAAAAAGIQSIDTPFTDMLDEEGLVRDVAFARHIGFKGKLVINPRHIDAVHEGFSPSAAEIMWAHRVVAVIKRAAEQGTGAVSLDGKMIDKPIVERAERVLQLAQVLGLEGRQQS</sequence>
<dbReference type="PANTHER" id="PTHR32308">
    <property type="entry name" value="LYASE BETA SUBUNIT, PUTATIVE (AFU_ORTHOLOGUE AFUA_4G13030)-RELATED"/>
    <property type="match status" value="1"/>
</dbReference>